<sequence>MDREYCLRRHQEEVEKAAAAVNEAAAAAHERLAQAFKEAAERPEATNVVSFPAPDRI</sequence>
<dbReference type="EMBL" id="BAAAZD010000001">
    <property type="protein sequence ID" value="GAA4003621.1"/>
    <property type="molecule type" value="Genomic_DNA"/>
</dbReference>
<gene>
    <name evidence="1" type="ORF">GCM10022211_14190</name>
</gene>
<name>A0ABP7RXF1_9SPHN</name>
<dbReference type="Proteomes" id="UP001501310">
    <property type="component" value="Unassembled WGS sequence"/>
</dbReference>
<protein>
    <submittedName>
        <fullName evidence="1">Uncharacterized protein</fullName>
    </submittedName>
</protein>
<accession>A0ABP7RXF1</accession>
<proteinExistence type="predicted"/>
<evidence type="ECO:0000313" key="1">
    <source>
        <dbReference type="EMBL" id="GAA4003621.1"/>
    </source>
</evidence>
<evidence type="ECO:0000313" key="2">
    <source>
        <dbReference type="Proteomes" id="UP001501310"/>
    </source>
</evidence>
<reference evidence="2" key="1">
    <citation type="journal article" date="2019" name="Int. J. Syst. Evol. Microbiol.">
        <title>The Global Catalogue of Microorganisms (GCM) 10K type strain sequencing project: providing services to taxonomists for standard genome sequencing and annotation.</title>
        <authorList>
            <consortium name="The Broad Institute Genomics Platform"/>
            <consortium name="The Broad Institute Genome Sequencing Center for Infectious Disease"/>
            <person name="Wu L."/>
            <person name="Ma J."/>
        </authorList>
    </citation>
    <scope>NUCLEOTIDE SEQUENCE [LARGE SCALE GENOMIC DNA]</scope>
    <source>
        <strain evidence="2">JCM 16603</strain>
    </source>
</reference>
<comment type="caution">
    <text evidence="1">The sequence shown here is derived from an EMBL/GenBank/DDBJ whole genome shotgun (WGS) entry which is preliminary data.</text>
</comment>
<organism evidence="1 2">
    <name type="scientific">Sphingomonas humi</name>
    <dbReference type="NCBI Taxonomy" id="335630"/>
    <lineage>
        <taxon>Bacteria</taxon>
        <taxon>Pseudomonadati</taxon>
        <taxon>Pseudomonadota</taxon>
        <taxon>Alphaproteobacteria</taxon>
        <taxon>Sphingomonadales</taxon>
        <taxon>Sphingomonadaceae</taxon>
        <taxon>Sphingomonas</taxon>
    </lineage>
</organism>
<keyword evidence="2" id="KW-1185">Reference proteome</keyword>